<sequence length="297" mass="34566">MNYRKKEDYKKYIVAFIDILGFSSLVKKSINDANNLLKIDTALEKFNNLRLKKTWEDNQILIDVEEDAQKKNLDDYYINKMARCFCFSDSIIITVNGDNHINERTSALIAVLSKIGAELLSNGILIRGAISWGDMHVDDNSQSSKAFGPAIIDAYRIEEDQAIFPRIVLSGEIVKRLNYPLDTKKNRHPYHQYIERYNDGLVGFNQLTYFRVMHNVSDKDIGSNYYELLSKAKKEIIDGLDENITNIRVFEKYLWLKNEFNNLCILMKDISNSYFSESIKDMNYSSRNKIFYSSFND</sequence>
<accession>A0ABU0DXT1</accession>
<organism evidence="1 2">
    <name type="scientific">Breznakia pachnodae</name>
    <dbReference type="NCBI Taxonomy" id="265178"/>
    <lineage>
        <taxon>Bacteria</taxon>
        <taxon>Bacillati</taxon>
        <taxon>Bacillota</taxon>
        <taxon>Erysipelotrichia</taxon>
        <taxon>Erysipelotrichales</taxon>
        <taxon>Erysipelotrichaceae</taxon>
        <taxon>Breznakia</taxon>
    </lineage>
</organism>
<dbReference type="EMBL" id="JAUSUR010000001">
    <property type="protein sequence ID" value="MDQ0359440.1"/>
    <property type="molecule type" value="Genomic_DNA"/>
</dbReference>
<protein>
    <recommendedName>
        <fullName evidence="3">Guanylate cyclase domain-containing protein</fullName>
    </recommendedName>
</protein>
<evidence type="ECO:0000313" key="2">
    <source>
        <dbReference type="Proteomes" id="UP001230220"/>
    </source>
</evidence>
<comment type="caution">
    <text evidence="1">The sequence shown here is derived from an EMBL/GenBank/DDBJ whole genome shotgun (WGS) entry which is preliminary data.</text>
</comment>
<keyword evidence="2" id="KW-1185">Reference proteome</keyword>
<name>A0ABU0DXT1_9FIRM</name>
<gene>
    <name evidence="1" type="ORF">J2S15_000171</name>
</gene>
<dbReference type="RefSeq" id="WP_307404545.1">
    <property type="nucleotide sequence ID" value="NZ_JAUSUR010000001.1"/>
</dbReference>
<evidence type="ECO:0008006" key="3">
    <source>
        <dbReference type="Google" id="ProtNLM"/>
    </source>
</evidence>
<evidence type="ECO:0000313" key="1">
    <source>
        <dbReference type="EMBL" id="MDQ0359440.1"/>
    </source>
</evidence>
<dbReference type="Proteomes" id="UP001230220">
    <property type="component" value="Unassembled WGS sequence"/>
</dbReference>
<proteinExistence type="predicted"/>
<reference evidence="1 2" key="1">
    <citation type="submission" date="2023-07" db="EMBL/GenBank/DDBJ databases">
        <title>Genomic Encyclopedia of Type Strains, Phase IV (KMG-IV): sequencing the most valuable type-strain genomes for metagenomic binning, comparative biology and taxonomic classification.</title>
        <authorList>
            <person name="Goeker M."/>
        </authorList>
    </citation>
    <scope>NUCLEOTIDE SEQUENCE [LARGE SCALE GENOMIC DNA]</scope>
    <source>
        <strain evidence="1 2">DSM 16784</strain>
    </source>
</reference>